<dbReference type="EMBL" id="JRLY01000005">
    <property type="protein sequence ID" value="KGO93180.1"/>
    <property type="molecule type" value="Genomic_DNA"/>
</dbReference>
<proteinExistence type="predicted"/>
<dbReference type="eggNOG" id="COG4886">
    <property type="taxonomic scope" value="Bacteria"/>
</dbReference>
<sequence>MDVAKQLYAIEEINAIFENKGFDFTFEQLLESNDDDINWWINLSYDWKIIIVYNHHRNSTTSISKINNFDSIITTINSCKKIKLKNFLAECKLMTIFHCSCYETYFIQDLKPIYYLVNLERLYCQGLQVINEQSISSLKNLTFIDFRGSNLDSLEMLAEIKGLEDLYIQRTEIKSLKGIENLTFLKKINFSNTYVDSIEYLKNATKLEYLSCFQTYVYDLEPLRNLQELKTIFLYSTRINNLDVFQQFKTLIALT</sequence>
<accession>A0A0A2MYB0</accession>
<keyword evidence="1" id="KW-0433">Leucine-rich repeat</keyword>
<dbReference type="STRING" id="1121898.GCA_000422725_01891"/>
<comment type="caution">
    <text evidence="3">The sequence shown here is derived from an EMBL/GenBank/DDBJ whole genome shotgun (WGS) entry which is preliminary data.</text>
</comment>
<evidence type="ECO:0000256" key="1">
    <source>
        <dbReference type="ARBA" id="ARBA00022614"/>
    </source>
</evidence>
<dbReference type="OrthoDB" id="1450089at2"/>
<dbReference type="PANTHER" id="PTHR46652:SF3">
    <property type="entry name" value="LEUCINE-RICH REPEAT-CONTAINING PROTEIN 9"/>
    <property type="match status" value="1"/>
</dbReference>
<reference evidence="3 4" key="1">
    <citation type="submission" date="2013-09" db="EMBL/GenBank/DDBJ databases">
        <authorList>
            <person name="Zeng Z."/>
            <person name="Chen C."/>
        </authorList>
    </citation>
    <scope>NUCLEOTIDE SEQUENCE [LARGE SCALE GENOMIC DNA]</scope>
    <source>
        <strain evidence="3 4">WB 4.1-42</strain>
    </source>
</reference>
<evidence type="ECO:0000256" key="2">
    <source>
        <dbReference type="ARBA" id="ARBA00022737"/>
    </source>
</evidence>
<name>A0A0A2MYB0_9FLAO</name>
<organism evidence="3 4">
    <name type="scientific">Flavobacterium subsaxonicum WB 4.1-42 = DSM 21790</name>
    <dbReference type="NCBI Taxonomy" id="1121898"/>
    <lineage>
        <taxon>Bacteria</taxon>
        <taxon>Pseudomonadati</taxon>
        <taxon>Bacteroidota</taxon>
        <taxon>Flavobacteriia</taxon>
        <taxon>Flavobacteriales</taxon>
        <taxon>Flavobacteriaceae</taxon>
        <taxon>Flavobacterium</taxon>
    </lineage>
</organism>
<protein>
    <submittedName>
        <fullName evidence="3">Uncharacterized protein</fullName>
    </submittedName>
</protein>
<dbReference type="InterPro" id="IPR032675">
    <property type="entry name" value="LRR_dom_sf"/>
</dbReference>
<dbReference type="RefSeq" id="WP_026990723.1">
    <property type="nucleotide sequence ID" value="NZ_AUGP01000018.1"/>
</dbReference>
<keyword evidence="2" id="KW-0677">Repeat</keyword>
<keyword evidence="4" id="KW-1185">Reference proteome</keyword>
<evidence type="ECO:0000313" key="4">
    <source>
        <dbReference type="Proteomes" id="UP000030111"/>
    </source>
</evidence>
<dbReference type="Gene3D" id="3.80.10.10">
    <property type="entry name" value="Ribonuclease Inhibitor"/>
    <property type="match status" value="1"/>
</dbReference>
<gene>
    <name evidence="3" type="ORF">Q766_07665</name>
</gene>
<dbReference type="PANTHER" id="PTHR46652">
    <property type="entry name" value="LEUCINE-RICH REPEAT AND IQ DOMAIN-CONTAINING PROTEIN 1-RELATED"/>
    <property type="match status" value="1"/>
</dbReference>
<dbReference type="AlphaFoldDB" id="A0A0A2MYB0"/>
<dbReference type="Proteomes" id="UP000030111">
    <property type="component" value="Unassembled WGS sequence"/>
</dbReference>
<evidence type="ECO:0000313" key="3">
    <source>
        <dbReference type="EMBL" id="KGO93180.1"/>
    </source>
</evidence>
<dbReference type="SUPFAM" id="SSF52058">
    <property type="entry name" value="L domain-like"/>
    <property type="match status" value="1"/>
</dbReference>
<dbReference type="InterPro" id="IPR050836">
    <property type="entry name" value="SDS22/Internalin_LRR"/>
</dbReference>